<accession>A0ACA9LXU7</accession>
<dbReference type="Proteomes" id="UP000789525">
    <property type="component" value="Unassembled WGS sequence"/>
</dbReference>
<evidence type="ECO:0000313" key="1">
    <source>
        <dbReference type="EMBL" id="CAG8553467.1"/>
    </source>
</evidence>
<proteinExistence type="predicted"/>
<organism evidence="1 2">
    <name type="scientific">Acaulospora colombiana</name>
    <dbReference type="NCBI Taxonomy" id="27376"/>
    <lineage>
        <taxon>Eukaryota</taxon>
        <taxon>Fungi</taxon>
        <taxon>Fungi incertae sedis</taxon>
        <taxon>Mucoromycota</taxon>
        <taxon>Glomeromycotina</taxon>
        <taxon>Glomeromycetes</taxon>
        <taxon>Diversisporales</taxon>
        <taxon>Acaulosporaceae</taxon>
        <taxon>Acaulospora</taxon>
    </lineage>
</organism>
<dbReference type="EMBL" id="CAJVPT010008598">
    <property type="protein sequence ID" value="CAG8553467.1"/>
    <property type="molecule type" value="Genomic_DNA"/>
</dbReference>
<name>A0ACA9LXU7_9GLOM</name>
<evidence type="ECO:0000313" key="2">
    <source>
        <dbReference type="Proteomes" id="UP000789525"/>
    </source>
</evidence>
<gene>
    <name evidence="1" type="ORF">ACOLOM_LOCUS4946</name>
</gene>
<protein>
    <submittedName>
        <fullName evidence="1">2164_t:CDS:1</fullName>
    </submittedName>
</protein>
<comment type="caution">
    <text evidence="1">The sequence shown here is derived from an EMBL/GenBank/DDBJ whole genome shotgun (WGS) entry which is preliminary data.</text>
</comment>
<reference evidence="1" key="1">
    <citation type="submission" date="2021-06" db="EMBL/GenBank/DDBJ databases">
        <authorList>
            <person name="Kallberg Y."/>
            <person name="Tangrot J."/>
            <person name="Rosling A."/>
        </authorList>
    </citation>
    <scope>NUCLEOTIDE SEQUENCE</scope>
    <source>
        <strain evidence="1">CL356</strain>
    </source>
</reference>
<sequence>MRADIDLQLSVLEKDYRSRYTKMKRQLRYVRRALDECQGLTDQDLQRLVDLIGDNRSDFEQEFYNITQKEQVGGIGSRFYKIVQTTIAWSSQKPNTAIKIGSLPPMEDVEFCASLEPLVEERPVFLAPIKELKSTMVGILEEKIKKLERIWEEIRDYLQSGMRMEIRKRFSERAEQERLAAWKHLHQEIASHLTSSPRREGSPKQASVRYTIRQLEIRQDDIKAASENKSHVCKPVIRTFRPTPFTLSKDVTMRDYCLMAIEDSLYLKLYLDRINAMDSTVAADKSKRIHLEKTGRGALFAVEENKKLLAILANHLMQEPSTHEVVLLISPDGIQRPTSLPSLSSLSYLGVKNCLLPKRTGRVLEGKIVNAASSPDGACLFVKLDKENVIKNVPESSPMVVSSLGHRSITHLIFLDPDNNACRSLLMQVTHKSSEFSFRSDHSSVLNEGSGRETINNSLIDCHAEVWTRFPVHAPIKRETTEAAIHLPRSVNFVSSAPAHSFAPYFSTMIKEFEVKTRKPTKGMLRQMKVLAGSEWDPTTTPSPVSELQAGDWLVGLFCLIPIHLAITKSNRFVPLKDGVSSPDFERSLLGANVAQISEA</sequence>
<keyword evidence="2" id="KW-1185">Reference proteome</keyword>